<evidence type="ECO:0000313" key="1">
    <source>
        <dbReference type="EMBL" id="QJW92573.1"/>
    </source>
</evidence>
<accession>A0A6M5YH51</accession>
<keyword evidence="2" id="KW-1185">Reference proteome</keyword>
<proteinExistence type="predicted"/>
<evidence type="ECO:0000313" key="2">
    <source>
        <dbReference type="Proteomes" id="UP000503447"/>
    </source>
</evidence>
<gene>
    <name evidence="1" type="ORF">FTUN_0069</name>
</gene>
<dbReference type="Proteomes" id="UP000503447">
    <property type="component" value="Chromosome"/>
</dbReference>
<sequence>MSALRDRLQALVGRDDDPFHPNRPGQPYRARFTIRRAGPATFPTPPGATWGAVSLTETGPGVVEAAVTTRGRGVARVRGDGPGDRGRWEGTTQDDERRLRYTLRDLGMTGPDGAPTAGASLVAVLRAGGRLARSAGDKGMLALSGALARFFQLDDPPFTFDPKRGQWVAQFEATSTVPAPDR</sequence>
<protein>
    <submittedName>
        <fullName evidence="1">Uncharacterized protein</fullName>
    </submittedName>
</protein>
<dbReference type="EMBL" id="CP053452">
    <property type="protein sequence ID" value="QJW92573.1"/>
    <property type="molecule type" value="Genomic_DNA"/>
</dbReference>
<dbReference type="AlphaFoldDB" id="A0A6M5YH51"/>
<organism evidence="1 2">
    <name type="scientific">Frigoriglobus tundricola</name>
    <dbReference type="NCBI Taxonomy" id="2774151"/>
    <lineage>
        <taxon>Bacteria</taxon>
        <taxon>Pseudomonadati</taxon>
        <taxon>Planctomycetota</taxon>
        <taxon>Planctomycetia</taxon>
        <taxon>Gemmatales</taxon>
        <taxon>Gemmataceae</taxon>
        <taxon>Frigoriglobus</taxon>
    </lineage>
</organism>
<reference evidence="2" key="1">
    <citation type="submission" date="2020-05" db="EMBL/GenBank/DDBJ databases">
        <title>Frigoriglobus tundricola gen. nov., sp. nov., a psychrotolerant cellulolytic planctomycete of the family Gemmataceae with two divergent copies of 16S rRNA gene.</title>
        <authorList>
            <person name="Kulichevskaya I.S."/>
            <person name="Ivanova A.A."/>
            <person name="Naumoff D.G."/>
            <person name="Beletsky A.V."/>
            <person name="Rijpstra W.I.C."/>
            <person name="Sinninghe Damste J.S."/>
            <person name="Mardanov A.V."/>
            <person name="Ravin N.V."/>
            <person name="Dedysh S.N."/>
        </authorList>
    </citation>
    <scope>NUCLEOTIDE SEQUENCE [LARGE SCALE GENOMIC DNA]</scope>
    <source>
        <strain evidence="2">PL17</strain>
    </source>
</reference>
<name>A0A6M5YH51_9BACT</name>
<dbReference type="KEGG" id="ftj:FTUN_0069"/>